<dbReference type="Proteomes" id="UP001177021">
    <property type="component" value="Unassembled WGS sequence"/>
</dbReference>
<reference evidence="1" key="1">
    <citation type="submission" date="2023-10" db="EMBL/GenBank/DDBJ databases">
        <authorList>
            <person name="Rodriguez Cubillos JULIANA M."/>
            <person name="De Vega J."/>
        </authorList>
    </citation>
    <scope>NUCLEOTIDE SEQUENCE</scope>
</reference>
<accession>A0ACB0KCY3</accession>
<sequence>MSGDRDNILLNISPEEVNDFLGEYTWEGKWENVIMLYYEYPEQAHRAIISDSTGTALHVAIDLDEENVVKELVNAILIHNSRQENIDERVEALEMQNERGDTPLHFAASRGFARICKFIIGRNNERIYLLSRKNEHGETPLFQAAINWRKQTFAYLAHISKERVTLQDLVREDGDSILHTAIRGEYFDLAVIIVHHYDFLSTHLNKEESTPLKVLATRPSAFKSASNLSWYKRILYHCILVEPLDAERTMKSNLRKMEANPDCDKMKFPENYTTLYDFVSIWLFAFLFGKQVSKKKQHDTEDPSNDNHRPIRSEKHWVGFFPPNYETFHQFVKSAYVHTLGLSGVELKDVKVARKKHLWSSQLLKALMKRPYAAFTGSGGRPTDREIDPDMFNVFPLWKQGGPSRFEDEQEQEQEQEQESESDVIKEEASTPNETKKEAKYEKEINKKMTPFLVAAKNGIVEMVNEILIKIPSAIHNTNSRKENVLHVAVKYRQPLIVETLRSIKHSKPELWNNLILAVDVEENTVLHLAAEALGGDKPWQIAGAALQMMWDIKWFQYIRSLVPQHFYFRSNNNGKTSREIFKKSHADLIKESSEWLKDTSESCSVVAALVAGVSFATASAVPGGTTDEGRPILEGKPAFDVFAISSLIGLCFSVTGLIMFLSILTSRKQAKDFRRDLPFKLLLGLSSLFVAIASMFVSFCTGHFFLLSHNFKSILFPIYAATCLPVTFYAVAQFPLYFDLLTAILTKVPKATDKGDSL</sequence>
<gene>
    <name evidence="1" type="ORF">MILVUS5_LOCUS20933</name>
</gene>
<proteinExistence type="predicted"/>
<organism evidence="1 2">
    <name type="scientific">Trifolium pratense</name>
    <name type="common">Red clover</name>
    <dbReference type="NCBI Taxonomy" id="57577"/>
    <lineage>
        <taxon>Eukaryota</taxon>
        <taxon>Viridiplantae</taxon>
        <taxon>Streptophyta</taxon>
        <taxon>Embryophyta</taxon>
        <taxon>Tracheophyta</taxon>
        <taxon>Spermatophyta</taxon>
        <taxon>Magnoliopsida</taxon>
        <taxon>eudicotyledons</taxon>
        <taxon>Gunneridae</taxon>
        <taxon>Pentapetalae</taxon>
        <taxon>rosids</taxon>
        <taxon>fabids</taxon>
        <taxon>Fabales</taxon>
        <taxon>Fabaceae</taxon>
        <taxon>Papilionoideae</taxon>
        <taxon>50 kb inversion clade</taxon>
        <taxon>NPAAA clade</taxon>
        <taxon>Hologalegina</taxon>
        <taxon>IRL clade</taxon>
        <taxon>Trifolieae</taxon>
        <taxon>Trifolium</taxon>
    </lineage>
</organism>
<protein>
    <submittedName>
        <fullName evidence="1">Uncharacterized protein</fullName>
    </submittedName>
</protein>
<evidence type="ECO:0000313" key="2">
    <source>
        <dbReference type="Proteomes" id="UP001177021"/>
    </source>
</evidence>
<name>A0ACB0KCY3_TRIPR</name>
<dbReference type="EMBL" id="CASHSV030000206">
    <property type="protein sequence ID" value="CAJ2653628.1"/>
    <property type="molecule type" value="Genomic_DNA"/>
</dbReference>
<comment type="caution">
    <text evidence="1">The sequence shown here is derived from an EMBL/GenBank/DDBJ whole genome shotgun (WGS) entry which is preliminary data.</text>
</comment>
<keyword evidence="2" id="KW-1185">Reference proteome</keyword>
<evidence type="ECO:0000313" key="1">
    <source>
        <dbReference type="EMBL" id="CAJ2653628.1"/>
    </source>
</evidence>